<feature type="compositionally biased region" description="Acidic residues" evidence="2">
    <location>
        <begin position="51"/>
        <end position="67"/>
    </location>
</feature>
<dbReference type="EMBL" id="CAJNOE010001483">
    <property type="protein sequence ID" value="CAF1427019.1"/>
    <property type="molecule type" value="Genomic_DNA"/>
</dbReference>
<feature type="compositionally biased region" description="Polar residues" evidence="2">
    <location>
        <begin position="493"/>
        <end position="505"/>
    </location>
</feature>
<keyword evidence="1" id="KW-0175">Coiled coil</keyword>
<evidence type="ECO:0000256" key="1">
    <source>
        <dbReference type="SAM" id="Coils"/>
    </source>
</evidence>
<name>A0A815MYS9_9BILA</name>
<comment type="caution">
    <text evidence="3">The sequence shown here is derived from an EMBL/GenBank/DDBJ whole genome shotgun (WGS) entry which is preliminary data.</text>
</comment>
<feature type="region of interest" description="Disordered" evidence="2">
    <location>
        <begin position="47"/>
        <end position="83"/>
    </location>
</feature>
<feature type="coiled-coil region" evidence="1">
    <location>
        <begin position="1088"/>
        <end position="1166"/>
    </location>
</feature>
<evidence type="ECO:0000313" key="3">
    <source>
        <dbReference type="EMBL" id="CAF1427019.1"/>
    </source>
</evidence>
<protein>
    <submittedName>
        <fullName evidence="3">Uncharacterized protein</fullName>
    </submittedName>
</protein>
<feature type="coiled-coil region" evidence="1">
    <location>
        <begin position="346"/>
        <end position="415"/>
    </location>
</feature>
<organism evidence="3 4">
    <name type="scientific">Adineta steineri</name>
    <dbReference type="NCBI Taxonomy" id="433720"/>
    <lineage>
        <taxon>Eukaryota</taxon>
        <taxon>Metazoa</taxon>
        <taxon>Spiralia</taxon>
        <taxon>Gnathifera</taxon>
        <taxon>Rotifera</taxon>
        <taxon>Eurotatoria</taxon>
        <taxon>Bdelloidea</taxon>
        <taxon>Adinetida</taxon>
        <taxon>Adinetidae</taxon>
        <taxon>Adineta</taxon>
    </lineage>
</organism>
<sequence length="1544" mass="182885">MEYNSGASMILPDSIDLIENDFDSEDIAHEQIKQNEIMELIAAAFEGNDGSFDDDEDNDDDDDDDDDRSLNTSDSSYHSSDEQQILYSNNTTDEHYIQQENELLHHNHPYQQVVFPNSTGSTPSTNNHQFENNDHSPTNLVNQYVYHTSSTNLNDTDNQLNKLRILCIAKEQKVSQLQNLCEEYRNKYENNTQTFNNKLELYEKAKYDLEQRYQMSNTKCEELFEINNQLNRTIKDSELRIRQVETIKTQYEQKLSDSESLIESLQHEIHKLQHFETMASSYQDFELILSTTHEKYEHEIISLNEKLHNIQMNLQEKNVVVDEFRTQLDTASKNNEKIVCEHLETIHHLNDQLQQYQRQYTDLLTKSSLESFNHPEVKQHLNRITEDKDKLEFKCQELQSEVRTLRERLSENEHEVNDAIFSIKAIPINNYDHSVNSSLHESLVQENTRLKERIDEFIFNEKNLTELNEDLQRRIQEYEYRLQRHDSSSSSSTNSGETVITTSTHMETLRNLTNEADASQRRYEDLEEKYEYEKHELQTMIEQLREDVIDLDKTKQLYIDVCQEKNTIEDTLRTKFEFELKTKLDDLYKILEQDYNEKLLLYTSDPKNIKPGTINKDLEQSLTRSYEENKRLKVEHDKQITELNNELDRLRTNDDAKNRLIYIEKEFEQLKQDYSNLNIKQKELLNTCSILENENEQFKQENVQLKQNFEKEKERFLNEIKQLNELTEYQKQELSSLHNNIDYSHTSLKQENLQLKENFDNEKQRFLNEIKQLNELIGQKKQELSSLHENTDHNHMNLKQENLQLKDKIDNEKEKFLNEIKQLNELTEQQKQELSSLHTNNDDNHMNLKQDIESLQLRINNYENDITQYEILRVKLENNLQKLTKQRDTYKMDLKLTREILTNTENEYSQLKIHFDECEKQLQNTREHIKRNQLRSPLPTIQDTEHEYDEKILSLESEKCKFEQRLREANQALDLADSHLQQEIQKIRLSLEQEYNRRYEHDQRQHQHELAQLRKELTNPIEKQHVVNTSNNIYQDTEDIKKMYRTEIDRLSHENIELSQHQAKLIDTHQKQMQIMKKELDDGYNNVINEFQREQTRLQTRCDQLKQQLINAQQVIEQLKSNLNLLRPNQFEYEDKNRKDNLQARLENLIKLLEQSNDALNQERMLHAKQEYEYQQTISSLQKKIADMIKQHIEAVGEIKRELYHERSTNTRHMVPRPTSVPEFAENDLLADDMKYNYPTTIAKLRVTTALYMDNLESQLKKQIQNELIRSRNSMIKEIRREILEKITRVLTSQKVPDTTIDKYVFELDRLLSQMVQDCSTSLSNPSPLPLNSSNLSIQITPQSRHNRAVIYHSLPSKSTPPIRKSIECLYMTPTVNKQPLSITPHGHRTLNNDSRPKSASYAMINNRHSLSSTYQPPYTHKFQQLPNKNHKTKTHRSEDDLVLGVQTKSNLDNDKHQQGKVRVSTKQYEQQTNSLPGYSRSKTRMSDGQCTISPTRMNNQEENDEKKEVILSSTTSPTIHTSGIKKFVLSGLKLFVTAPSQSK</sequence>
<proteinExistence type="predicted"/>
<feature type="coiled-coil region" evidence="1">
    <location>
        <begin position="167"/>
        <end position="268"/>
    </location>
</feature>
<reference evidence="3" key="1">
    <citation type="submission" date="2021-02" db="EMBL/GenBank/DDBJ databases">
        <authorList>
            <person name="Nowell W R."/>
        </authorList>
    </citation>
    <scope>NUCLEOTIDE SEQUENCE</scope>
</reference>
<dbReference type="Proteomes" id="UP000663860">
    <property type="component" value="Unassembled WGS sequence"/>
</dbReference>
<accession>A0A815MYS9</accession>
<feature type="region of interest" description="Disordered" evidence="2">
    <location>
        <begin position="482"/>
        <end position="505"/>
    </location>
</feature>
<feature type="coiled-coil region" evidence="1">
    <location>
        <begin position="996"/>
        <end position="1054"/>
    </location>
</feature>
<evidence type="ECO:0000256" key="2">
    <source>
        <dbReference type="SAM" id="MobiDB-lite"/>
    </source>
</evidence>
<feature type="coiled-coil region" evidence="1">
    <location>
        <begin position="615"/>
        <end position="921"/>
    </location>
</feature>
<evidence type="ECO:0000313" key="4">
    <source>
        <dbReference type="Proteomes" id="UP000663860"/>
    </source>
</evidence>
<gene>
    <name evidence="3" type="ORF">IZO911_LOCUS41011</name>
</gene>